<protein>
    <submittedName>
        <fullName evidence="2">Tight adherence protein B</fullName>
    </submittedName>
</protein>
<evidence type="ECO:0000313" key="3">
    <source>
        <dbReference type="Proteomes" id="UP000237822"/>
    </source>
</evidence>
<proteinExistence type="predicted"/>
<keyword evidence="1" id="KW-0812">Transmembrane</keyword>
<feature type="transmembrane region" description="Helical" evidence="1">
    <location>
        <begin position="210"/>
        <end position="228"/>
    </location>
</feature>
<sequence>MVEALGAAFVPLLLLVISVLLWPWPRDLTPRVGAAPSEWRARVRELAGREVRLPGRTGSTGSGDVADFAELAAVGLDAGLPATSAARLACEVSGSGDSARWREIHSAVTRAESGVGPLSAELRTVARADSDLTFLAAAWHLTDHFGVAAAPAARTAADVLRQRAAATERRTVLLAGPRASMWLLTLLPLTGPGVAMVLGLPVTEVYGEPVALGATAVGLLLTGLGWWWSRMLLHRAARAGEVQ</sequence>
<keyword evidence="3" id="KW-1185">Reference proteome</keyword>
<dbReference type="OrthoDB" id="4843730at2"/>
<dbReference type="Proteomes" id="UP000237822">
    <property type="component" value="Unassembled WGS sequence"/>
</dbReference>
<dbReference type="RefSeq" id="WP_106297280.1">
    <property type="nucleotide sequence ID" value="NZ_PVTI01000009.1"/>
</dbReference>
<gene>
    <name evidence="2" type="ORF">BCF74_10982</name>
</gene>
<comment type="caution">
    <text evidence="2">The sequence shown here is derived from an EMBL/GenBank/DDBJ whole genome shotgun (WGS) entry which is preliminary data.</text>
</comment>
<keyword evidence="1" id="KW-0472">Membrane</keyword>
<keyword evidence="1" id="KW-1133">Transmembrane helix</keyword>
<accession>A0A2T0UNJ5</accession>
<evidence type="ECO:0000256" key="1">
    <source>
        <dbReference type="SAM" id="Phobius"/>
    </source>
</evidence>
<name>A0A2T0UNJ5_9MICO</name>
<dbReference type="EMBL" id="PVTI01000009">
    <property type="protein sequence ID" value="PRY59492.1"/>
    <property type="molecule type" value="Genomic_DNA"/>
</dbReference>
<dbReference type="AlphaFoldDB" id="A0A2T0UNJ5"/>
<organism evidence="2 3">
    <name type="scientific">Knoellia remsis</name>
    <dbReference type="NCBI Taxonomy" id="407159"/>
    <lineage>
        <taxon>Bacteria</taxon>
        <taxon>Bacillati</taxon>
        <taxon>Actinomycetota</taxon>
        <taxon>Actinomycetes</taxon>
        <taxon>Micrococcales</taxon>
        <taxon>Intrasporangiaceae</taxon>
        <taxon>Knoellia</taxon>
    </lineage>
</organism>
<feature type="transmembrane region" description="Helical" evidence="1">
    <location>
        <begin position="179"/>
        <end position="198"/>
    </location>
</feature>
<evidence type="ECO:0000313" key="2">
    <source>
        <dbReference type="EMBL" id="PRY59492.1"/>
    </source>
</evidence>
<feature type="transmembrane region" description="Helical" evidence="1">
    <location>
        <begin position="6"/>
        <end position="24"/>
    </location>
</feature>
<reference evidence="2 3" key="1">
    <citation type="submission" date="2018-03" db="EMBL/GenBank/DDBJ databases">
        <title>Genomic Encyclopedia of Archaeal and Bacterial Type Strains, Phase II (KMG-II): from individual species to whole genera.</title>
        <authorList>
            <person name="Goeker M."/>
        </authorList>
    </citation>
    <scope>NUCLEOTIDE SEQUENCE [LARGE SCALE GENOMIC DNA]</scope>
    <source>
        <strain evidence="2 3">ATCC BAA-1496</strain>
    </source>
</reference>